<comment type="subcellular location">
    <subcellularLocation>
        <location evidence="1">Membrane</location>
    </subcellularLocation>
</comment>
<dbReference type="EMBL" id="JACCJC010000018">
    <property type="protein sequence ID" value="KAF6236614.1"/>
    <property type="molecule type" value="Genomic_DNA"/>
</dbReference>
<keyword evidence="2 5" id="KW-0812">Transmembrane</keyword>
<keyword evidence="7" id="KW-1185">Reference proteome</keyword>
<evidence type="ECO:0000256" key="1">
    <source>
        <dbReference type="ARBA" id="ARBA00004370"/>
    </source>
</evidence>
<evidence type="ECO:0000256" key="4">
    <source>
        <dbReference type="ARBA" id="ARBA00023136"/>
    </source>
</evidence>
<dbReference type="GO" id="GO:0016020">
    <property type="term" value="C:membrane"/>
    <property type="evidence" value="ECO:0007669"/>
    <property type="project" value="UniProtKB-SubCell"/>
</dbReference>
<dbReference type="Pfam" id="PF01124">
    <property type="entry name" value="MAPEG"/>
    <property type="match status" value="2"/>
</dbReference>
<evidence type="ECO:0000256" key="2">
    <source>
        <dbReference type="ARBA" id="ARBA00022692"/>
    </source>
</evidence>
<dbReference type="InterPro" id="IPR023352">
    <property type="entry name" value="MAPEG-like_dom_sf"/>
</dbReference>
<dbReference type="RefSeq" id="XP_037165953.1">
    <property type="nucleotide sequence ID" value="XM_037307313.1"/>
</dbReference>
<feature type="transmembrane region" description="Helical" evidence="5">
    <location>
        <begin position="153"/>
        <end position="170"/>
    </location>
</feature>
<feature type="transmembrane region" description="Helical" evidence="5">
    <location>
        <begin position="6"/>
        <end position="29"/>
    </location>
</feature>
<dbReference type="PANTHER" id="PTHR35371:SF1">
    <property type="entry name" value="BLR7753 PROTEIN"/>
    <property type="match status" value="1"/>
</dbReference>
<proteinExistence type="predicted"/>
<dbReference type="OrthoDB" id="2122304at2759"/>
<evidence type="ECO:0000256" key="3">
    <source>
        <dbReference type="ARBA" id="ARBA00022989"/>
    </source>
</evidence>
<gene>
    <name evidence="6" type="ORF">HO173_005395</name>
</gene>
<evidence type="ECO:0000256" key="5">
    <source>
        <dbReference type="SAM" id="Phobius"/>
    </source>
</evidence>
<dbReference type="AlphaFoldDB" id="A0A8H6L5Q6"/>
<dbReference type="PANTHER" id="PTHR35371">
    <property type="entry name" value="INNER MEMBRANE PROTEIN"/>
    <property type="match status" value="1"/>
</dbReference>
<accession>A0A8H6L5Q6</accession>
<keyword evidence="4 5" id="KW-0472">Membrane</keyword>
<dbReference type="Proteomes" id="UP000578531">
    <property type="component" value="Unassembled WGS sequence"/>
</dbReference>
<dbReference type="Gene3D" id="1.20.120.550">
    <property type="entry name" value="Membrane associated eicosanoid/glutathione metabolism-like domain"/>
    <property type="match status" value="2"/>
</dbReference>
<dbReference type="InterPro" id="IPR001129">
    <property type="entry name" value="Membr-assoc_MAPEG"/>
</dbReference>
<organism evidence="6 7">
    <name type="scientific">Letharia columbiana</name>
    <dbReference type="NCBI Taxonomy" id="112416"/>
    <lineage>
        <taxon>Eukaryota</taxon>
        <taxon>Fungi</taxon>
        <taxon>Dikarya</taxon>
        <taxon>Ascomycota</taxon>
        <taxon>Pezizomycotina</taxon>
        <taxon>Lecanoromycetes</taxon>
        <taxon>OSLEUM clade</taxon>
        <taxon>Lecanoromycetidae</taxon>
        <taxon>Lecanorales</taxon>
        <taxon>Lecanorineae</taxon>
        <taxon>Parmeliaceae</taxon>
        <taxon>Letharia</taxon>
    </lineage>
</organism>
<dbReference type="SUPFAM" id="SSF161084">
    <property type="entry name" value="MAPEG domain-like"/>
    <property type="match status" value="2"/>
</dbReference>
<evidence type="ECO:0000313" key="6">
    <source>
        <dbReference type="EMBL" id="KAF6236614.1"/>
    </source>
</evidence>
<comment type="caution">
    <text evidence="6">The sequence shown here is derived from an EMBL/GenBank/DDBJ whole genome shotgun (WGS) entry which is preliminary data.</text>
</comment>
<feature type="transmembrane region" description="Helical" evidence="5">
    <location>
        <begin position="119"/>
        <end position="141"/>
    </location>
</feature>
<keyword evidence="3 5" id="KW-1133">Transmembrane helix</keyword>
<sequence length="209" mass="22903">MTTSNYSIYAIPAFYILALVPQFYSHLLVIRATNGRFDNVNPRGASFAETCKKSLDKATWGRSERARAAHTNALENLPLFASAVICANMAGLEKGMVNSVRILVYPLCYLKSLPLSETYYGMILVSVLIILSSSCFSLLAIGSDADLKNLKMCGAFLGLRVVYTFVYIVVESPKLALTRTLVWMTSVGCCMTLLFKAGNVLVDGKGMRL</sequence>
<name>A0A8H6L5Q6_9LECA</name>
<protein>
    <submittedName>
        <fullName evidence="6">Uncharacterized protein</fullName>
    </submittedName>
</protein>
<reference evidence="6 7" key="1">
    <citation type="journal article" date="2020" name="Genomics">
        <title>Complete, high-quality genomes from long-read metagenomic sequencing of two wolf lichen thalli reveals enigmatic genome architecture.</title>
        <authorList>
            <person name="McKenzie S.K."/>
            <person name="Walston R.F."/>
            <person name="Allen J.L."/>
        </authorList>
    </citation>
    <scope>NUCLEOTIDE SEQUENCE [LARGE SCALE GENOMIC DNA]</scope>
    <source>
        <strain evidence="6">WasteWater2</strain>
    </source>
</reference>
<dbReference type="GeneID" id="59287059"/>
<evidence type="ECO:0000313" key="7">
    <source>
        <dbReference type="Proteomes" id="UP000578531"/>
    </source>
</evidence>
<feature type="transmembrane region" description="Helical" evidence="5">
    <location>
        <begin position="182"/>
        <end position="202"/>
    </location>
</feature>